<keyword evidence="2" id="KW-1185">Reference proteome</keyword>
<protein>
    <submittedName>
        <fullName evidence="1">Uncharacterized protein</fullName>
    </submittedName>
</protein>
<accession>A0A1W1HDV4</accession>
<gene>
    <name evidence="1" type="ORF">MTBBW1_2360033</name>
</gene>
<dbReference type="AlphaFoldDB" id="A0A1W1HDV4"/>
<proteinExistence type="predicted"/>
<evidence type="ECO:0000313" key="1">
    <source>
        <dbReference type="EMBL" id="SLM30650.1"/>
    </source>
</evidence>
<organism evidence="1 2">
    <name type="scientific">Desulfamplus magnetovallimortis</name>
    <dbReference type="NCBI Taxonomy" id="1246637"/>
    <lineage>
        <taxon>Bacteria</taxon>
        <taxon>Pseudomonadati</taxon>
        <taxon>Thermodesulfobacteriota</taxon>
        <taxon>Desulfobacteria</taxon>
        <taxon>Desulfobacterales</taxon>
        <taxon>Desulfobacteraceae</taxon>
        <taxon>Desulfamplus</taxon>
    </lineage>
</organism>
<evidence type="ECO:0000313" key="2">
    <source>
        <dbReference type="Proteomes" id="UP000191931"/>
    </source>
</evidence>
<name>A0A1W1HDV4_9BACT</name>
<sequence length="63" mass="7630">MLCPLNHEGYKKEKCFFNSWEYNSVKKVGKIKIKLLTFFYQKCEMNYILLSQELPHLKRNNSL</sequence>
<reference evidence="1 2" key="1">
    <citation type="submission" date="2017-03" db="EMBL/GenBank/DDBJ databases">
        <authorList>
            <person name="Afonso C.L."/>
            <person name="Miller P.J."/>
            <person name="Scott M.A."/>
            <person name="Spackman E."/>
            <person name="Goraichik I."/>
            <person name="Dimitrov K.M."/>
            <person name="Suarez D.L."/>
            <person name="Swayne D.E."/>
        </authorList>
    </citation>
    <scope>NUCLEOTIDE SEQUENCE [LARGE SCALE GENOMIC DNA]</scope>
    <source>
        <strain evidence="1">PRJEB14757</strain>
    </source>
</reference>
<dbReference type="EMBL" id="FWEV01000153">
    <property type="protein sequence ID" value="SLM30650.1"/>
    <property type="molecule type" value="Genomic_DNA"/>
</dbReference>
<dbReference type="Proteomes" id="UP000191931">
    <property type="component" value="Unassembled WGS sequence"/>
</dbReference>